<dbReference type="GO" id="GO:0009360">
    <property type="term" value="C:DNA polymerase III complex"/>
    <property type="evidence" value="ECO:0007669"/>
    <property type="project" value="InterPro"/>
</dbReference>
<reference evidence="11 12" key="1">
    <citation type="submission" date="2015-12" db="EMBL/GenBank/DDBJ databases">
        <title>Genome sequence of Aneurinibacillus soli.</title>
        <authorList>
            <person name="Lee J.S."/>
            <person name="Lee K.C."/>
            <person name="Kim K.K."/>
            <person name="Lee B.W."/>
        </authorList>
    </citation>
    <scope>NUCLEOTIDE SEQUENCE [LARGE SCALE GENOMIC DNA]</scope>
    <source>
        <strain evidence="11 12">CB4</strain>
    </source>
</reference>
<dbReference type="InterPro" id="IPR027417">
    <property type="entry name" value="P-loop_NTPase"/>
</dbReference>
<evidence type="ECO:0000256" key="1">
    <source>
        <dbReference type="ARBA" id="ARBA00012417"/>
    </source>
</evidence>
<sequence>MDIRQAAREIKAGRTAPIYVLYGTEHYLMDELIRMMEAAVLDEASRDFNYSVHDMREVPIQTALQDAETFPFMGEKRLVRVRQALFLTGAKQTGSVEHDLEQVLTYATNPPDYSVLVFEVNQPKLDERKKIVKALKENGVVIECAELGERALVEWVLRQAQRYEVSMEPDAAELLLAMSGTRLRQLDKEIEKMAVYVGTGCEITVETVERLATRELEHDIFRLIDYIARLRIEEALRMYYDLQRLNVGSSETRGEGEPLKILTLLARQFRILLQIKTLAPRGYSQQQIASTLGIHPYVAKLAGEQAHSFSEKALKNIVHRLAEEDTRIKTGQIEKGLALELLIVGLKDIIQAS</sequence>
<dbReference type="Pfam" id="PF06144">
    <property type="entry name" value="DNA_pol3_delta"/>
    <property type="match status" value="1"/>
</dbReference>
<dbReference type="PANTHER" id="PTHR34388:SF1">
    <property type="entry name" value="DNA POLYMERASE III SUBUNIT DELTA"/>
    <property type="match status" value="1"/>
</dbReference>
<evidence type="ECO:0000313" key="12">
    <source>
        <dbReference type="Proteomes" id="UP000217696"/>
    </source>
</evidence>
<dbReference type="InterPro" id="IPR008921">
    <property type="entry name" value="DNA_pol3_clamp-load_cplx_C"/>
</dbReference>
<dbReference type="RefSeq" id="WP_096464282.1">
    <property type="nucleotide sequence ID" value="NZ_AP017312.1"/>
</dbReference>
<dbReference type="Gene3D" id="1.20.272.10">
    <property type="match status" value="1"/>
</dbReference>
<dbReference type="EMBL" id="AP017312">
    <property type="protein sequence ID" value="BAU27163.1"/>
    <property type="molecule type" value="Genomic_DNA"/>
</dbReference>
<dbReference type="InterPro" id="IPR048466">
    <property type="entry name" value="DNA_pol3_delta-like_C"/>
</dbReference>
<dbReference type="SUPFAM" id="SSF48019">
    <property type="entry name" value="post-AAA+ oligomerization domain-like"/>
    <property type="match status" value="1"/>
</dbReference>
<protein>
    <recommendedName>
        <fullName evidence="2">DNA polymerase III subunit delta</fullName>
        <ecNumber evidence="1">2.7.7.7</ecNumber>
    </recommendedName>
</protein>
<accession>A0A0U4WEI7</accession>
<comment type="similarity">
    <text evidence="7">Belongs to the DNA polymerase HolA subunit family.</text>
</comment>
<gene>
    <name evidence="11" type="ORF">CB4_01332</name>
</gene>
<keyword evidence="5" id="KW-0235">DNA replication</keyword>
<dbReference type="Proteomes" id="UP000217696">
    <property type="component" value="Chromosome"/>
</dbReference>
<evidence type="ECO:0000256" key="3">
    <source>
        <dbReference type="ARBA" id="ARBA00022679"/>
    </source>
</evidence>
<dbReference type="Gene3D" id="3.40.50.300">
    <property type="entry name" value="P-loop containing nucleotide triphosphate hydrolases"/>
    <property type="match status" value="1"/>
</dbReference>
<dbReference type="GO" id="GO:0003677">
    <property type="term" value="F:DNA binding"/>
    <property type="evidence" value="ECO:0007669"/>
    <property type="project" value="InterPro"/>
</dbReference>
<dbReference type="GO" id="GO:0006261">
    <property type="term" value="P:DNA-templated DNA replication"/>
    <property type="evidence" value="ECO:0007669"/>
    <property type="project" value="TreeGrafter"/>
</dbReference>
<dbReference type="SUPFAM" id="SSF52540">
    <property type="entry name" value="P-loop containing nucleoside triphosphate hydrolases"/>
    <property type="match status" value="1"/>
</dbReference>
<dbReference type="AlphaFoldDB" id="A0A0U4WEI7"/>
<evidence type="ECO:0000256" key="5">
    <source>
        <dbReference type="ARBA" id="ARBA00022705"/>
    </source>
</evidence>
<evidence type="ECO:0000259" key="9">
    <source>
        <dbReference type="Pfam" id="PF06144"/>
    </source>
</evidence>
<keyword evidence="12" id="KW-1185">Reference proteome</keyword>
<dbReference type="GO" id="GO:0003887">
    <property type="term" value="F:DNA-directed DNA polymerase activity"/>
    <property type="evidence" value="ECO:0007669"/>
    <property type="project" value="UniProtKB-KW"/>
</dbReference>
<dbReference type="KEGG" id="asoc:CB4_01332"/>
<name>A0A0U4WEI7_9BACL</name>
<evidence type="ECO:0000256" key="4">
    <source>
        <dbReference type="ARBA" id="ARBA00022695"/>
    </source>
</evidence>
<organism evidence="11 12">
    <name type="scientific">Aneurinibacillus soli</name>
    <dbReference type="NCBI Taxonomy" id="1500254"/>
    <lineage>
        <taxon>Bacteria</taxon>
        <taxon>Bacillati</taxon>
        <taxon>Bacillota</taxon>
        <taxon>Bacilli</taxon>
        <taxon>Bacillales</taxon>
        <taxon>Paenibacillaceae</taxon>
        <taxon>Aneurinibacillus group</taxon>
        <taxon>Aneurinibacillus</taxon>
    </lineage>
</organism>
<dbReference type="Pfam" id="PF21694">
    <property type="entry name" value="DNA_pol3_delta_C"/>
    <property type="match status" value="1"/>
</dbReference>
<evidence type="ECO:0000259" key="10">
    <source>
        <dbReference type="Pfam" id="PF21694"/>
    </source>
</evidence>
<keyword evidence="3" id="KW-0808">Transferase</keyword>
<dbReference type="InterPro" id="IPR005790">
    <property type="entry name" value="DNA_polIII_delta"/>
</dbReference>
<dbReference type="OrthoDB" id="9775929at2"/>
<keyword evidence="4" id="KW-0548">Nucleotidyltransferase</keyword>
<evidence type="ECO:0000256" key="2">
    <source>
        <dbReference type="ARBA" id="ARBA00017703"/>
    </source>
</evidence>
<feature type="domain" description="DNA polymerase III delta subunit-like C-terminal" evidence="10">
    <location>
        <begin position="217"/>
        <end position="345"/>
    </location>
</feature>
<dbReference type="NCBIfam" id="TIGR01128">
    <property type="entry name" value="holA"/>
    <property type="match status" value="1"/>
</dbReference>
<dbReference type="InterPro" id="IPR010372">
    <property type="entry name" value="DNA_pol3_delta_N"/>
</dbReference>
<dbReference type="Gene3D" id="1.10.8.60">
    <property type="match status" value="1"/>
</dbReference>
<evidence type="ECO:0000256" key="8">
    <source>
        <dbReference type="ARBA" id="ARBA00049244"/>
    </source>
</evidence>
<evidence type="ECO:0000313" key="11">
    <source>
        <dbReference type="EMBL" id="BAU27163.1"/>
    </source>
</evidence>
<dbReference type="EC" id="2.7.7.7" evidence="1"/>
<comment type="catalytic activity">
    <reaction evidence="8">
        <text>DNA(n) + a 2'-deoxyribonucleoside 5'-triphosphate = DNA(n+1) + diphosphate</text>
        <dbReference type="Rhea" id="RHEA:22508"/>
        <dbReference type="Rhea" id="RHEA-COMP:17339"/>
        <dbReference type="Rhea" id="RHEA-COMP:17340"/>
        <dbReference type="ChEBI" id="CHEBI:33019"/>
        <dbReference type="ChEBI" id="CHEBI:61560"/>
        <dbReference type="ChEBI" id="CHEBI:173112"/>
        <dbReference type="EC" id="2.7.7.7"/>
    </reaction>
</comment>
<feature type="domain" description="DNA polymerase III delta N-terminal" evidence="9">
    <location>
        <begin position="19"/>
        <end position="144"/>
    </location>
</feature>
<evidence type="ECO:0000256" key="7">
    <source>
        <dbReference type="ARBA" id="ARBA00034754"/>
    </source>
</evidence>
<keyword evidence="6" id="KW-0239">DNA-directed DNA polymerase</keyword>
<dbReference type="PANTHER" id="PTHR34388">
    <property type="entry name" value="DNA POLYMERASE III SUBUNIT DELTA"/>
    <property type="match status" value="1"/>
</dbReference>
<evidence type="ECO:0000256" key="6">
    <source>
        <dbReference type="ARBA" id="ARBA00022932"/>
    </source>
</evidence>
<proteinExistence type="inferred from homology"/>